<dbReference type="Pfam" id="PF07730">
    <property type="entry name" value="HisKA_3"/>
    <property type="match status" value="1"/>
</dbReference>
<dbReference type="CDD" id="cd16917">
    <property type="entry name" value="HATPase_UhpB-NarQ-NarX-like"/>
    <property type="match status" value="1"/>
</dbReference>
<evidence type="ECO:0000256" key="9">
    <source>
        <dbReference type="SAM" id="Phobius"/>
    </source>
</evidence>
<feature type="transmembrane region" description="Helical" evidence="9">
    <location>
        <begin position="215"/>
        <end position="237"/>
    </location>
</feature>
<dbReference type="PANTHER" id="PTHR24421">
    <property type="entry name" value="NITRATE/NITRITE SENSOR PROTEIN NARX-RELATED"/>
    <property type="match status" value="1"/>
</dbReference>
<evidence type="ECO:0000256" key="8">
    <source>
        <dbReference type="ARBA" id="ARBA00023012"/>
    </source>
</evidence>
<dbReference type="RefSeq" id="WP_204066379.1">
    <property type="nucleotide sequence ID" value="NZ_BOOJ01000040.1"/>
</dbReference>
<evidence type="ECO:0000259" key="10">
    <source>
        <dbReference type="Pfam" id="PF02518"/>
    </source>
</evidence>
<dbReference type="Gene3D" id="3.30.565.10">
    <property type="entry name" value="Histidine kinase-like ATPase, C-terminal domain"/>
    <property type="match status" value="1"/>
</dbReference>
<feature type="transmembrane region" description="Helical" evidence="9">
    <location>
        <begin position="38"/>
        <end position="59"/>
    </location>
</feature>
<evidence type="ECO:0000256" key="7">
    <source>
        <dbReference type="ARBA" id="ARBA00022840"/>
    </source>
</evidence>
<reference evidence="12 13" key="1">
    <citation type="submission" date="2021-01" db="EMBL/GenBank/DDBJ databases">
        <title>Whole genome shotgun sequence of Planobispora siamensis NBRC 107568.</title>
        <authorList>
            <person name="Komaki H."/>
            <person name="Tamura T."/>
        </authorList>
    </citation>
    <scope>NUCLEOTIDE SEQUENCE [LARGE SCALE GENOMIC DNA]</scope>
    <source>
        <strain evidence="12 13">NBRC 107568</strain>
    </source>
</reference>
<feature type="transmembrane region" description="Helical" evidence="9">
    <location>
        <begin position="12"/>
        <end position="32"/>
    </location>
</feature>
<dbReference type="EMBL" id="BOOJ01000040">
    <property type="protein sequence ID" value="GIH94241.1"/>
    <property type="molecule type" value="Genomic_DNA"/>
</dbReference>
<dbReference type="Proteomes" id="UP000619788">
    <property type="component" value="Unassembled WGS sequence"/>
</dbReference>
<name>A0A8J3SGQ1_9ACTN</name>
<dbReference type="Gene3D" id="1.20.5.1930">
    <property type="match status" value="1"/>
</dbReference>
<keyword evidence="13" id="KW-1185">Reference proteome</keyword>
<dbReference type="GO" id="GO:0000155">
    <property type="term" value="F:phosphorelay sensor kinase activity"/>
    <property type="evidence" value="ECO:0007669"/>
    <property type="project" value="InterPro"/>
</dbReference>
<comment type="caution">
    <text evidence="12">The sequence shown here is derived from an EMBL/GenBank/DDBJ whole genome shotgun (WGS) entry which is preliminary data.</text>
</comment>
<gene>
    <name evidence="12" type="ORF">Psi01_48710</name>
</gene>
<dbReference type="EC" id="2.7.13.3" evidence="2"/>
<dbReference type="InterPro" id="IPR036890">
    <property type="entry name" value="HATPase_C_sf"/>
</dbReference>
<dbReference type="InterPro" id="IPR050482">
    <property type="entry name" value="Sensor_HK_TwoCompSys"/>
</dbReference>
<evidence type="ECO:0000256" key="4">
    <source>
        <dbReference type="ARBA" id="ARBA00022679"/>
    </source>
</evidence>
<comment type="catalytic activity">
    <reaction evidence="1">
        <text>ATP + protein L-histidine = ADP + protein N-phospho-L-histidine.</text>
        <dbReference type="EC" id="2.7.13.3"/>
    </reaction>
</comment>
<feature type="domain" description="Signal transduction histidine kinase subgroup 3 dimerisation and phosphoacceptor" evidence="11">
    <location>
        <begin position="401"/>
        <end position="466"/>
    </location>
</feature>
<evidence type="ECO:0000256" key="2">
    <source>
        <dbReference type="ARBA" id="ARBA00012438"/>
    </source>
</evidence>
<keyword evidence="9" id="KW-0472">Membrane</keyword>
<feature type="transmembrane region" description="Helical" evidence="9">
    <location>
        <begin position="178"/>
        <end position="203"/>
    </location>
</feature>
<keyword evidence="6" id="KW-0418">Kinase</keyword>
<dbReference type="Pfam" id="PF02518">
    <property type="entry name" value="HATPase_c"/>
    <property type="match status" value="1"/>
</dbReference>
<keyword evidence="7" id="KW-0067">ATP-binding</keyword>
<keyword evidence="9" id="KW-1133">Transmembrane helix</keyword>
<evidence type="ECO:0000256" key="1">
    <source>
        <dbReference type="ARBA" id="ARBA00000085"/>
    </source>
</evidence>
<evidence type="ECO:0000256" key="5">
    <source>
        <dbReference type="ARBA" id="ARBA00022741"/>
    </source>
</evidence>
<dbReference type="SUPFAM" id="SSF55874">
    <property type="entry name" value="ATPase domain of HSP90 chaperone/DNA topoisomerase II/histidine kinase"/>
    <property type="match status" value="1"/>
</dbReference>
<evidence type="ECO:0000256" key="3">
    <source>
        <dbReference type="ARBA" id="ARBA00022553"/>
    </source>
</evidence>
<evidence type="ECO:0000259" key="11">
    <source>
        <dbReference type="Pfam" id="PF07730"/>
    </source>
</evidence>
<dbReference type="InterPro" id="IPR003594">
    <property type="entry name" value="HATPase_dom"/>
</dbReference>
<feature type="transmembrane region" description="Helical" evidence="9">
    <location>
        <begin position="71"/>
        <end position="88"/>
    </location>
</feature>
<feature type="transmembrane region" description="Helical" evidence="9">
    <location>
        <begin position="134"/>
        <end position="153"/>
    </location>
</feature>
<evidence type="ECO:0000313" key="13">
    <source>
        <dbReference type="Proteomes" id="UP000619788"/>
    </source>
</evidence>
<dbReference type="PANTHER" id="PTHR24421:SF10">
    <property type="entry name" value="NITRATE_NITRITE SENSOR PROTEIN NARQ"/>
    <property type="match status" value="1"/>
</dbReference>
<dbReference type="GO" id="GO:0016020">
    <property type="term" value="C:membrane"/>
    <property type="evidence" value="ECO:0007669"/>
    <property type="project" value="InterPro"/>
</dbReference>
<dbReference type="GO" id="GO:0046983">
    <property type="term" value="F:protein dimerization activity"/>
    <property type="evidence" value="ECO:0007669"/>
    <property type="project" value="InterPro"/>
</dbReference>
<evidence type="ECO:0000256" key="6">
    <source>
        <dbReference type="ARBA" id="ARBA00022777"/>
    </source>
</evidence>
<sequence>MSASAGTEPSPRVLAVHGALIVVIATACFWLGSAHSPLPAPALLSEIAVGVCFAAAGLAAWRLRPRSRTGVWMLALGYVVSIHNPYGFRLPDDLPGHPLLVVAGGVTLWLQYAMAGHVLMAYPSGRLTDRAGRALVACGYLLAVAGSVLLLTTRVPDRPACMPACYESPVRLVGDRQLYLHLKAVITVAWVLLAIVALAVLVRRAARSGPRQRRVLGFATGVSGVSVALFTVFGLIVTTGSPRSPLGAFFHYGHHWGAVIALPVPFFFGLLRERLAFASVGALVGRLEHASADTVESALRETLRDPTLRVAFPLADGLVDGNGRPYDPGSDGGRSLTPLGDPPVAVLVHDPDLEEHRELLDAAAVAARLALDNARLHAQVRAQLAEVQASRQRITTAADAERQRLERDLHDGAQQRLLGVGLTLGVLRGRLTSPAERELVGELERELRSAIWELRELAQGIRPAVLTDQGLAPALAALARRSGTRVGVDVRVGRRLDPVIEATAYYLVSEALQNVTKHARGAGARVSASLDGERLTVEVADDGPGGASVRAGAGLRGLLDRVEAVGGQLEISSPPGRGTTLRAELPCA</sequence>
<keyword evidence="4" id="KW-0808">Transferase</keyword>
<accession>A0A8J3SGQ1</accession>
<keyword evidence="5" id="KW-0547">Nucleotide-binding</keyword>
<feature type="transmembrane region" description="Helical" evidence="9">
    <location>
        <begin position="249"/>
        <end position="271"/>
    </location>
</feature>
<dbReference type="AlphaFoldDB" id="A0A8J3SGQ1"/>
<keyword evidence="3" id="KW-0597">Phosphoprotein</keyword>
<proteinExistence type="predicted"/>
<protein>
    <recommendedName>
        <fullName evidence="2">histidine kinase</fullName>
        <ecNumber evidence="2">2.7.13.3</ecNumber>
    </recommendedName>
</protein>
<organism evidence="12 13">
    <name type="scientific">Planobispora siamensis</name>
    <dbReference type="NCBI Taxonomy" id="936338"/>
    <lineage>
        <taxon>Bacteria</taxon>
        <taxon>Bacillati</taxon>
        <taxon>Actinomycetota</taxon>
        <taxon>Actinomycetes</taxon>
        <taxon>Streptosporangiales</taxon>
        <taxon>Streptosporangiaceae</taxon>
        <taxon>Planobispora</taxon>
    </lineage>
</organism>
<evidence type="ECO:0000313" key="12">
    <source>
        <dbReference type="EMBL" id="GIH94241.1"/>
    </source>
</evidence>
<keyword evidence="8" id="KW-0902">Two-component regulatory system</keyword>
<feature type="domain" description="Histidine kinase/HSP90-like ATPase" evidence="10">
    <location>
        <begin position="504"/>
        <end position="586"/>
    </location>
</feature>
<dbReference type="InterPro" id="IPR011712">
    <property type="entry name" value="Sig_transdc_His_kin_sub3_dim/P"/>
</dbReference>
<feature type="transmembrane region" description="Helical" evidence="9">
    <location>
        <begin position="100"/>
        <end position="122"/>
    </location>
</feature>
<keyword evidence="9" id="KW-0812">Transmembrane</keyword>
<dbReference type="GO" id="GO:0005524">
    <property type="term" value="F:ATP binding"/>
    <property type="evidence" value="ECO:0007669"/>
    <property type="project" value="UniProtKB-KW"/>
</dbReference>